<protein>
    <submittedName>
        <fullName evidence="1">Uncharacterized protein</fullName>
    </submittedName>
</protein>
<accession>A0A2G9QFH5</accession>
<dbReference type="Proteomes" id="UP000228934">
    <property type="component" value="Unassembled WGS sequence"/>
</dbReference>
<name>A0A2G9QFH5_AQUCT</name>
<evidence type="ECO:0000313" key="2">
    <source>
        <dbReference type="Proteomes" id="UP000228934"/>
    </source>
</evidence>
<gene>
    <name evidence="1" type="ORF">AB205_0218870</name>
</gene>
<organism evidence="1 2">
    <name type="scientific">Aquarana catesbeiana</name>
    <name type="common">American bullfrog</name>
    <name type="synonym">Rana catesbeiana</name>
    <dbReference type="NCBI Taxonomy" id="8400"/>
    <lineage>
        <taxon>Eukaryota</taxon>
        <taxon>Metazoa</taxon>
        <taxon>Chordata</taxon>
        <taxon>Craniata</taxon>
        <taxon>Vertebrata</taxon>
        <taxon>Euteleostomi</taxon>
        <taxon>Amphibia</taxon>
        <taxon>Batrachia</taxon>
        <taxon>Anura</taxon>
        <taxon>Neobatrachia</taxon>
        <taxon>Ranoidea</taxon>
        <taxon>Ranidae</taxon>
        <taxon>Aquarana</taxon>
    </lineage>
</organism>
<keyword evidence="2" id="KW-1185">Reference proteome</keyword>
<reference evidence="2" key="1">
    <citation type="journal article" date="2017" name="Nat. Commun.">
        <title>The North American bullfrog draft genome provides insight into hormonal regulation of long noncoding RNA.</title>
        <authorList>
            <person name="Hammond S.A."/>
            <person name="Warren R.L."/>
            <person name="Vandervalk B.P."/>
            <person name="Kucuk E."/>
            <person name="Khan H."/>
            <person name="Gibb E.A."/>
            <person name="Pandoh P."/>
            <person name="Kirk H."/>
            <person name="Zhao Y."/>
            <person name="Jones M."/>
            <person name="Mungall A.J."/>
            <person name="Coope R."/>
            <person name="Pleasance S."/>
            <person name="Moore R.A."/>
            <person name="Holt R.A."/>
            <person name="Round J.M."/>
            <person name="Ohora S."/>
            <person name="Walle B.V."/>
            <person name="Veldhoen N."/>
            <person name="Helbing C.C."/>
            <person name="Birol I."/>
        </authorList>
    </citation>
    <scope>NUCLEOTIDE SEQUENCE [LARGE SCALE GENOMIC DNA]</scope>
</reference>
<evidence type="ECO:0000313" key="1">
    <source>
        <dbReference type="EMBL" id="PIO14374.1"/>
    </source>
</evidence>
<sequence>MCWTDEEVGLDLRKGIVCFTSTSTICLLSMVSPSFHYIIFFVLNISPLSYIYDYCLLIAIGCTFCKAWLG</sequence>
<dbReference type="EMBL" id="KZ059604">
    <property type="protein sequence ID" value="PIO14374.1"/>
    <property type="molecule type" value="Genomic_DNA"/>
</dbReference>
<dbReference type="AlphaFoldDB" id="A0A2G9QFH5"/>
<proteinExistence type="predicted"/>